<sequence>MKVNIEIDCTPAEARAFFGLPDVTPLNEQLVSEMSKRMGANIEALEPDALMRNWMSMGGEWQKQFMSLMNQAAGGKTGS</sequence>
<dbReference type="OrthoDB" id="5740990at2"/>
<reference evidence="1 2" key="1">
    <citation type="submission" date="2016-12" db="EMBL/GenBank/DDBJ databases">
        <title>The genome of dimorphic prosthecate Glycocaulis alkaliphilus 6b-8t, isolated from crude oil dictates its adaptability in petroleum environments.</title>
        <authorList>
            <person name="Wu X.-L."/>
            <person name="Geng S."/>
        </authorList>
    </citation>
    <scope>NUCLEOTIDE SEQUENCE [LARGE SCALE GENOMIC DNA]</scope>
    <source>
        <strain evidence="1 2">6B-8</strain>
    </source>
</reference>
<proteinExistence type="predicted"/>
<dbReference type="KEGG" id="gak:X907_0076"/>
<dbReference type="EMBL" id="CP018911">
    <property type="protein sequence ID" value="AZU02626.1"/>
    <property type="molecule type" value="Genomic_DNA"/>
</dbReference>
<gene>
    <name evidence="1" type="ORF">X907_0076</name>
</gene>
<evidence type="ECO:0000313" key="2">
    <source>
        <dbReference type="Proteomes" id="UP000286954"/>
    </source>
</evidence>
<dbReference type="AlphaFoldDB" id="A0A3T0E5X7"/>
<dbReference type="Pfam" id="PF20099">
    <property type="entry name" value="DUF6489"/>
    <property type="match status" value="1"/>
</dbReference>
<organism evidence="1 2">
    <name type="scientific">Glycocaulis alkaliphilus</name>
    <dbReference type="NCBI Taxonomy" id="1434191"/>
    <lineage>
        <taxon>Bacteria</taxon>
        <taxon>Pseudomonadati</taxon>
        <taxon>Pseudomonadota</taxon>
        <taxon>Alphaproteobacteria</taxon>
        <taxon>Maricaulales</taxon>
        <taxon>Maricaulaceae</taxon>
        <taxon>Glycocaulis</taxon>
    </lineage>
</organism>
<dbReference type="RefSeq" id="WP_127565095.1">
    <property type="nucleotide sequence ID" value="NZ_BMFB01000004.1"/>
</dbReference>
<dbReference type="InterPro" id="IPR045502">
    <property type="entry name" value="DUF6489"/>
</dbReference>
<keyword evidence="2" id="KW-1185">Reference proteome</keyword>
<accession>A0A3T0E5X7</accession>
<dbReference type="Proteomes" id="UP000286954">
    <property type="component" value="Chromosome"/>
</dbReference>
<name>A0A3T0E5X7_9PROT</name>
<evidence type="ECO:0000313" key="1">
    <source>
        <dbReference type="EMBL" id="AZU02626.1"/>
    </source>
</evidence>
<protein>
    <submittedName>
        <fullName evidence="1">Uncharacterized protein</fullName>
    </submittedName>
</protein>